<proteinExistence type="predicted"/>
<dbReference type="PANTHER" id="PTHR43877:SF2">
    <property type="entry name" value="AMINOALKYLPHOSPHONATE N-ACETYLTRANSFERASE-RELATED"/>
    <property type="match status" value="1"/>
</dbReference>
<dbReference type="PROSITE" id="PS51186">
    <property type="entry name" value="GNAT"/>
    <property type="match status" value="1"/>
</dbReference>
<dbReference type="SUPFAM" id="SSF55729">
    <property type="entry name" value="Acyl-CoA N-acyltransferases (Nat)"/>
    <property type="match status" value="1"/>
</dbReference>
<dbReference type="EMBL" id="JBHTOD010000001">
    <property type="protein sequence ID" value="MFD1454064.1"/>
    <property type="molecule type" value="Genomic_DNA"/>
</dbReference>
<name>A0ABW4CZH3_9LACO</name>
<dbReference type="Proteomes" id="UP001597189">
    <property type="component" value="Unassembled WGS sequence"/>
</dbReference>
<dbReference type="InterPro" id="IPR000182">
    <property type="entry name" value="GNAT_dom"/>
</dbReference>
<keyword evidence="5" id="KW-1185">Reference proteome</keyword>
<dbReference type="InterPro" id="IPR050832">
    <property type="entry name" value="Bact_Acetyltransf"/>
</dbReference>
<dbReference type="RefSeq" id="WP_203642787.1">
    <property type="nucleotide sequence ID" value="NZ_BOLN01000001.1"/>
</dbReference>
<organism evidence="4 5">
    <name type="scientific">Levilactobacillus lanxiensis</name>
    <dbReference type="NCBI Taxonomy" id="2799568"/>
    <lineage>
        <taxon>Bacteria</taxon>
        <taxon>Bacillati</taxon>
        <taxon>Bacillota</taxon>
        <taxon>Bacilli</taxon>
        <taxon>Lactobacillales</taxon>
        <taxon>Lactobacillaceae</taxon>
        <taxon>Levilactobacillus</taxon>
    </lineage>
</organism>
<comment type="caution">
    <text evidence="4">The sequence shown here is derived from an EMBL/GenBank/DDBJ whole genome shotgun (WGS) entry which is preliminary data.</text>
</comment>
<keyword evidence="2" id="KW-0012">Acyltransferase</keyword>
<dbReference type="PANTHER" id="PTHR43877">
    <property type="entry name" value="AMINOALKYLPHOSPHONATE N-ACETYLTRANSFERASE-RELATED-RELATED"/>
    <property type="match status" value="1"/>
</dbReference>
<dbReference type="Gene3D" id="3.40.630.30">
    <property type="match status" value="1"/>
</dbReference>
<accession>A0ABW4CZH3</accession>
<evidence type="ECO:0000259" key="3">
    <source>
        <dbReference type="PROSITE" id="PS51186"/>
    </source>
</evidence>
<dbReference type="InterPro" id="IPR016181">
    <property type="entry name" value="Acyl_CoA_acyltransferase"/>
</dbReference>
<gene>
    <name evidence="4" type="ORF">ACFQ44_00045</name>
</gene>
<evidence type="ECO:0000313" key="5">
    <source>
        <dbReference type="Proteomes" id="UP001597189"/>
    </source>
</evidence>
<dbReference type="Pfam" id="PF00583">
    <property type="entry name" value="Acetyltransf_1"/>
    <property type="match status" value="1"/>
</dbReference>
<evidence type="ECO:0000256" key="2">
    <source>
        <dbReference type="ARBA" id="ARBA00023315"/>
    </source>
</evidence>
<keyword evidence="1" id="KW-0808">Transferase</keyword>
<dbReference type="CDD" id="cd04301">
    <property type="entry name" value="NAT_SF"/>
    <property type="match status" value="1"/>
</dbReference>
<protein>
    <submittedName>
        <fullName evidence="4">GNAT family N-acetyltransferase</fullName>
    </submittedName>
</protein>
<evidence type="ECO:0000313" key="4">
    <source>
        <dbReference type="EMBL" id="MFD1454064.1"/>
    </source>
</evidence>
<sequence>MATLKRIDSLELDLFLKGIFTQQFAENHFDYTGKVGEVLAIGAYDGERLVGGILMRRRYDHLDIAKLAVARDYRGQRLGTQLIQAAEQVARDRHIINITLSTRSYQAVGFYEKCGYQIYGTLADLPFAGVTTTYFVKRLTAK</sequence>
<feature type="domain" description="N-acetyltransferase" evidence="3">
    <location>
        <begin position="1"/>
        <end position="140"/>
    </location>
</feature>
<reference evidence="5" key="1">
    <citation type="journal article" date="2019" name="Int. J. Syst. Evol. Microbiol.">
        <title>The Global Catalogue of Microorganisms (GCM) 10K type strain sequencing project: providing services to taxonomists for standard genome sequencing and annotation.</title>
        <authorList>
            <consortium name="The Broad Institute Genomics Platform"/>
            <consortium name="The Broad Institute Genome Sequencing Center for Infectious Disease"/>
            <person name="Wu L."/>
            <person name="Ma J."/>
        </authorList>
    </citation>
    <scope>NUCLEOTIDE SEQUENCE [LARGE SCALE GENOMIC DNA]</scope>
    <source>
        <strain evidence="5">CCM 8979</strain>
    </source>
</reference>
<evidence type="ECO:0000256" key="1">
    <source>
        <dbReference type="ARBA" id="ARBA00022679"/>
    </source>
</evidence>